<dbReference type="GO" id="GO:0006006">
    <property type="term" value="P:glucose metabolic process"/>
    <property type="evidence" value="ECO:0007669"/>
    <property type="project" value="TreeGrafter"/>
</dbReference>
<organism evidence="1 2">
    <name type="scientific">Actinomadura luteofluorescens</name>
    <dbReference type="NCBI Taxonomy" id="46163"/>
    <lineage>
        <taxon>Bacteria</taxon>
        <taxon>Bacillati</taxon>
        <taxon>Actinomycetota</taxon>
        <taxon>Actinomycetes</taxon>
        <taxon>Streptosporangiales</taxon>
        <taxon>Thermomonosporaceae</taxon>
        <taxon>Actinomadura</taxon>
    </lineage>
</organism>
<dbReference type="RefSeq" id="WP_179842840.1">
    <property type="nucleotide sequence ID" value="NZ_JACCBA010000001.1"/>
</dbReference>
<dbReference type="EMBL" id="JACCBA010000001">
    <property type="protein sequence ID" value="NYD45407.1"/>
    <property type="molecule type" value="Genomic_DNA"/>
</dbReference>
<dbReference type="PANTHER" id="PTHR10091:SF0">
    <property type="entry name" value="GALACTOSE MUTAROTASE"/>
    <property type="match status" value="1"/>
</dbReference>
<dbReference type="InterPro" id="IPR011013">
    <property type="entry name" value="Gal_mutarotase_sf_dom"/>
</dbReference>
<dbReference type="GO" id="GO:0004034">
    <property type="term" value="F:aldose 1-epimerase activity"/>
    <property type="evidence" value="ECO:0007669"/>
    <property type="project" value="UniProtKB-EC"/>
</dbReference>
<dbReference type="PANTHER" id="PTHR10091">
    <property type="entry name" value="ALDOSE-1-EPIMERASE"/>
    <property type="match status" value="1"/>
</dbReference>
<dbReference type="AlphaFoldDB" id="A0A7Y9ED61"/>
<dbReference type="InterPro" id="IPR008183">
    <property type="entry name" value="Aldose_1/G6P_1-epimerase"/>
</dbReference>
<dbReference type="GO" id="GO:0030246">
    <property type="term" value="F:carbohydrate binding"/>
    <property type="evidence" value="ECO:0007669"/>
    <property type="project" value="InterPro"/>
</dbReference>
<dbReference type="Pfam" id="PF01263">
    <property type="entry name" value="Aldose_epim"/>
    <property type="match status" value="1"/>
</dbReference>
<dbReference type="GO" id="GO:0033499">
    <property type="term" value="P:galactose catabolic process via UDP-galactose, Leloir pathway"/>
    <property type="evidence" value="ECO:0007669"/>
    <property type="project" value="TreeGrafter"/>
</dbReference>
<name>A0A7Y9ED61_9ACTN</name>
<reference evidence="1 2" key="1">
    <citation type="submission" date="2020-07" db="EMBL/GenBank/DDBJ databases">
        <title>Sequencing the genomes of 1000 actinobacteria strains.</title>
        <authorList>
            <person name="Klenk H.-P."/>
        </authorList>
    </citation>
    <scope>NUCLEOTIDE SEQUENCE [LARGE SCALE GENOMIC DNA]</scope>
    <source>
        <strain evidence="1 2">DSM 40398</strain>
    </source>
</reference>
<dbReference type="InterPro" id="IPR037480">
    <property type="entry name" value="YihR-like"/>
</dbReference>
<keyword evidence="1" id="KW-0413">Isomerase</keyword>
<protein>
    <submittedName>
        <fullName evidence="1">Aldose 1-epimerase</fullName>
        <ecNumber evidence="1">5.1.3.3</ecNumber>
    </submittedName>
</protein>
<dbReference type="EC" id="5.1.3.3" evidence="1"/>
<comment type="caution">
    <text evidence="1">The sequence shown here is derived from an EMBL/GenBank/DDBJ whole genome shotgun (WGS) entry which is preliminary data.</text>
</comment>
<dbReference type="InterPro" id="IPR014718">
    <property type="entry name" value="GH-type_carb-bd"/>
</dbReference>
<evidence type="ECO:0000313" key="2">
    <source>
        <dbReference type="Proteomes" id="UP000529783"/>
    </source>
</evidence>
<accession>A0A7Y9ED61</accession>
<proteinExistence type="predicted"/>
<dbReference type="CDD" id="cd09022">
    <property type="entry name" value="Aldose_epim_Ec_YihR"/>
    <property type="match status" value="1"/>
</dbReference>
<sequence>MSESINGERARSGERSALTGEQYALSAGPYQAVVTESGASLRELTREGRPLVLTHGADEPAPAAFGHLLVPWPNRVDRGRYEYGGEEHRLDVSEPDRDCAIHGLVRWAPWRAAEHEPDRVRLTHRLLGTAGYPFRLDLEAEYALDAAEGLRVRMTARNAGTRTAPYGHGAHPYLTVGEPIDGCTVTLGADRYLPVDDRLIPSGPAVDVTGTRYDLRAGPVFGDRRIDNAFAELNRDGRGRTWVTLSGGGRTVRLWADEAHPWMEIYTADNAPRPRSGLGVEPMTCPPNAFVTGEGVVDLEPGAVFSGTWGIQAS</sequence>
<keyword evidence="2" id="KW-1185">Reference proteome</keyword>
<dbReference type="Proteomes" id="UP000529783">
    <property type="component" value="Unassembled WGS sequence"/>
</dbReference>
<dbReference type="SUPFAM" id="SSF74650">
    <property type="entry name" value="Galactose mutarotase-like"/>
    <property type="match status" value="1"/>
</dbReference>
<gene>
    <name evidence="1" type="ORF">BJY14_001390</name>
</gene>
<dbReference type="Gene3D" id="2.70.98.10">
    <property type="match status" value="1"/>
</dbReference>
<evidence type="ECO:0000313" key="1">
    <source>
        <dbReference type="EMBL" id="NYD45407.1"/>
    </source>
</evidence>